<dbReference type="InterPro" id="IPR020095">
    <property type="entry name" value="PsdUridine_synth_TruA_C"/>
</dbReference>
<keyword evidence="7" id="KW-1185">Reference proteome</keyword>
<evidence type="ECO:0000313" key="7">
    <source>
        <dbReference type="Proteomes" id="UP000507470"/>
    </source>
</evidence>
<sequence length="237" mass="27095">MCGTNNFTSFTSVKKITEEFKNPVRTVSINIKRGAPYMAEFTEECQEKLEFWDVHIISKSFMYKQIRRMVNGLVTVACGMCSVEDLRQTLKDPTKVKYLERSFPPWALFLNNVEYYPEDLIYPGPLQELPKEYRTLSKTLEKYLHLQGYTSGIKDKSLDTISVPDSCHVLYNEESAKNNDINSIDKISDSDSLHCVGKALTLNEFSEHISQHGGRNESVLTSSDEIVDSDIQINSNR</sequence>
<dbReference type="Proteomes" id="UP000507470">
    <property type="component" value="Unassembled WGS sequence"/>
</dbReference>
<dbReference type="InterPro" id="IPR020097">
    <property type="entry name" value="PsdUridine_synth_TruA_a/b_dom"/>
</dbReference>
<organism evidence="6 7">
    <name type="scientific">Mytilus coruscus</name>
    <name type="common">Sea mussel</name>
    <dbReference type="NCBI Taxonomy" id="42192"/>
    <lineage>
        <taxon>Eukaryota</taxon>
        <taxon>Metazoa</taxon>
        <taxon>Spiralia</taxon>
        <taxon>Lophotrochozoa</taxon>
        <taxon>Mollusca</taxon>
        <taxon>Bivalvia</taxon>
        <taxon>Autobranchia</taxon>
        <taxon>Pteriomorphia</taxon>
        <taxon>Mytilida</taxon>
        <taxon>Mytiloidea</taxon>
        <taxon>Mytilidae</taxon>
        <taxon>Mytilinae</taxon>
        <taxon>Mytilus</taxon>
    </lineage>
</organism>
<comment type="catalytic activity">
    <reaction evidence="4">
        <text>uridine(38/39/40) in tRNA = pseudouridine(38/39/40) in tRNA</text>
        <dbReference type="Rhea" id="RHEA:22376"/>
        <dbReference type="Rhea" id="RHEA-COMP:10085"/>
        <dbReference type="Rhea" id="RHEA-COMP:10087"/>
        <dbReference type="ChEBI" id="CHEBI:65314"/>
        <dbReference type="ChEBI" id="CHEBI:65315"/>
        <dbReference type="EC" id="5.4.99.12"/>
    </reaction>
</comment>
<protein>
    <recommendedName>
        <fullName evidence="4">tRNA pseudouridine synthase</fullName>
        <ecNumber evidence="4">5.4.99.12</ecNumber>
    </recommendedName>
</protein>
<dbReference type="GO" id="GO:0031119">
    <property type="term" value="P:tRNA pseudouridine synthesis"/>
    <property type="evidence" value="ECO:0007669"/>
    <property type="project" value="TreeGrafter"/>
</dbReference>
<dbReference type="EC" id="5.4.99.12" evidence="4"/>
<evidence type="ECO:0000313" key="6">
    <source>
        <dbReference type="EMBL" id="CAC5403238.1"/>
    </source>
</evidence>
<evidence type="ECO:0000256" key="3">
    <source>
        <dbReference type="ARBA" id="ARBA00023235"/>
    </source>
</evidence>
<proteinExistence type="inferred from homology"/>
<evidence type="ECO:0000256" key="2">
    <source>
        <dbReference type="ARBA" id="ARBA00022694"/>
    </source>
</evidence>
<dbReference type="PANTHER" id="PTHR11142:SF0">
    <property type="entry name" value="TRNA PSEUDOURIDINE SYNTHASE-LIKE 1"/>
    <property type="match status" value="1"/>
</dbReference>
<comment type="similarity">
    <text evidence="1 4">Belongs to the tRNA pseudouridine synthase TruA family.</text>
</comment>
<evidence type="ECO:0000256" key="1">
    <source>
        <dbReference type="ARBA" id="ARBA00009375"/>
    </source>
</evidence>
<dbReference type="Gene3D" id="3.30.70.660">
    <property type="entry name" value="Pseudouridine synthase I, catalytic domain, C-terminal subdomain"/>
    <property type="match status" value="1"/>
</dbReference>
<dbReference type="GO" id="GO:0003723">
    <property type="term" value="F:RNA binding"/>
    <property type="evidence" value="ECO:0007669"/>
    <property type="project" value="InterPro"/>
</dbReference>
<dbReference type="Pfam" id="PF01416">
    <property type="entry name" value="PseudoU_synth_1"/>
    <property type="match status" value="1"/>
</dbReference>
<keyword evidence="3 4" id="KW-0413">Isomerase</keyword>
<accession>A0A6J8D3E6</accession>
<reference evidence="6 7" key="1">
    <citation type="submission" date="2020-06" db="EMBL/GenBank/DDBJ databases">
        <authorList>
            <person name="Li R."/>
            <person name="Bekaert M."/>
        </authorList>
    </citation>
    <scope>NUCLEOTIDE SEQUENCE [LARGE SCALE GENOMIC DNA]</scope>
    <source>
        <strain evidence="7">wild</strain>
    </source>
</reference>
<keyword evidence="2 4" id="KW-0819">tRNA processing</keyword>
<dbReference type="SUPFAM" id="SSF55120">
    <property type="entry name" value="Pseudouridine synthase"/>
    <property type="match status" value="1"/>
</dbReference>
<dbReference type="EMBL" id="CACVKT020006708">
    <property type="protein sequence ID" value="CAC5403238.1"/>
    <property type="molecule type" value="Genomic_DNA"/>
</dbReference>
<dbReference type="InterPro" id="IPR001406">
    <property type="entry name" value="PsdUridine_synth_TruA"/>
</dbReference>
<dbReference type="GO" id="GO:0160147">
    <property type="term" value="F:tRNA pseudouridine(38-40) synthase activity"/>
    <property type="evidence" value="ECO:0007669"/>
    <property type="project" value="UniProtKB-EC"/>
</dbReference>
<evidence type="ECO:0000256" key="4">
    <source>
        <dbReference type="RuleBase" id="RU003792"/>
    </source>
</evidence>
<evidence type="ECO:0000259" key="5">
    <source>
        <dbReference type="Pfam" id="PF01416"/>
    </source>
</evidence>
<dbReference type="AlphaFoldDB" id="A0A6J8D3E6"/>
<gene>
    <name evidence="6" type="ORF">MCOR_37143</name>
</gene>
<dbReference type="OrthoDB" id="271910at2759"/>
<feature type="domain" description="Pseudouridine synthase I TruA alpha/beta" evidence="5">
    <location>
        <begin position="2"/>
        <end position="115"/>
    </location>
</feature>
<dbReference type="InterPro" id="IPR020103">
    <property type="entry name" value="PsdUridine_synth_cat_dom_sf"/>
</dbReference>
<name>A0A6J8D3E6_MYTCO</name>
<dbReference type="PANTHER" id="PTHR11142">
    <property type="entry name" value="PSEUDOURIDYLATE SYNTHASE"/>
    <property type="match status" value="1"/>
</dbReference>